<feature type="compositionally biased region" description="Low complexity" evidence="1">
    <location>
        <begin position="172"/>
        <end position="181"/>
    </location>
</feature>
<dbReference type="Gramene" id="Psat04G0607500-T1">
    <property type="protein sequence ID" value="KAI5422917.1"/>
    <property type="gene ID" value="KIW84_046075"/>
</dbReference>
<name>A0A9D5ASN7_PEA</name>
<feature type="compositionally biased region" description="Low complexity" evidence="1">
    <location>
        <begin position="9"/>
        <end position="47"/>
    </location>
</feature>
<keyword evidence="4" id="KW-1185">Reference proteome</keyword>
<sequence length="471" mass="51207">MDPLLPVTAPSFPRSSRPPSSPRSSHPPSSSPFSSAFFPPSSPRSSHTLNTDTDEQIAAKERPTEESPVEGGQAFSIDKKSMSRKRTESHAETSQHSQSKEIPFKESTRESHPWHWRIPTKFKIPSIGVDSPWPLDESLGKDVEHSSPTRKESSPTDRIFDAGQSSGKGETSGKQSSQIGKSSDDSEQSPGNEKSTTKESSPTHEIFDAGPSSGKGEASQIGKSSDDGEQSPGNEKSTTKESSPTHEIFDVGPSSGKGEASQIGKSSDDGEQSLGNEKSTTKESSPTHEIFDAAVIGKGRSQPNSQKGKSSDDGEQSSGNEKSTTKESSSKGQTSGEGTHHDIDDVLKRMQFNELFSDLVCKFFLAMGGYIAFAIQQHDWITAPENETVGFVVHSWFVREYSILSLSHMSSKFPWNIISNMVICNIISNMVFCCVITAFAGKIFSGNIFAGLVAAEWAGLFIFFMYRQWQV</sequence>
<keyword evidence="2" id="KW-0812">Transmembrane</keyword>
<protein>
    <submittedName>
        <fullName evidence="3">Uncharacterized protein</fullName>
    </submittedName>
</protein>
<feature type="transmembrane region" description="Helical" evidence="2">
    <location>
        <begin position="448"/>
        <end position="466"/>
    </location>
</feature>
<feature type="compositionally biased region" description="Basic and acidic residues" evidence="1">
    <location>
        <begin position="77"/>
        <end position="113"/>
    </location>
</feature>
<evidence type="ECO:0000313" key="3">
    <source>
        <dbReference type="EMBL" id="KAI5422917.1"/>
    </source>
</evidence>
<reference evidence="3 4" key="1">
    <citation type="journal article" date="2022" name="Nat. Genet.">
        <title>Improved pea reference genome and pan-genome highlight genomic features and evolutionary characteristics.</title>
        <authorList>
            <person name="Yang T."/>
            <person name="Liu R."/>
            <person name="Luo Y."/>
            <person name="Hu S."/>
            <person name="Wang D."/>
            <person name="Wang C."/>
            <person name="Pandey M.K."/>
            <person name="Ge S."/>
            <person name="Xu Q."/>
            <person name="Li N."/>
            <person name="Li G."/>
            <person name="Huang Y."/>
            <person name="Saxena R.K."/>
            <person name="Ji Y."/>
            <person name="Li M."/>
            <person name="Yan X."/>
            <person name="He Y."/>
            <person name="Liu Y."/>
            <person name="Wang X."/>
            <person name="Xiang C."/>
            <person name="Varshney R.K."/>
            <person name="Ding H."/>
            <person name="Gao S."/>
            <person name="Zong X."/>
        </authorList>
    </citation>
    <scope>NUCLEOTIDE SEQUENCE [LARGE SCALE GENOMIC DNA]</scope>
    <source>
        <strain evidence="3 4">cv. Zhongwan 6</strain>
    </source>
</reference>
<dbReference type="Proteomes" id="UP001058974">
    <property type="component" value="Chromosome 4"/>
</dbReference>
<dbReference type="EMBL" id="JAMSHJ010000004">
    <property type="protein sequence ID" value="KAI5422917.1"/>
    <property type="molecule type" value="Genomic_DNA"/>
</dbReference>
<dbReference type="AlphaFoldDB" id="A0A9D5ASN7"/>
<evidence type="ECO:0000313" key="4">
    <source>
        <dbReference type="Proteomes" id="UP001058974"/>
    </source>
</evidence>
<organism evidence="3 4">
    <name type="scientific">Pisum sativum</name>
    <name type="common">Garden pea</name>
    <name type="synonym">Lathyrus oleraceus</name>
    <dbReference type="NCBI Taxonomy" id="3888"/>
    <lineage>
        <taxon>Eukaryota</taxon>
        <taxon>Viridiplantae</taxon>
        <taxon>Streptophyta</taxon>
        <taxon>Embryophyta</taxon>
        <taxon>Tracheophyta</taxon>
        <taxon>Spermatophyta</taxon>
        <taxon>Magnoliopsida</taxon>
        <taxon>eudicotyledons</taxon>
        <taxon>Gunneridae</taxon>
        <taxon>Pentapetalae</taxon>
        <taxon>rosids</taxon>
        <taxon>fabids</taxon>
        <taxon>Fabales</taxon>
        <taxon>Fabaceae</taxon>
        <taxon>Papilionoideae</taxon>
        <taxon>50 kb inversion clade</taxon>
        <taxon>NPAAA clade</taxon>
        <taxon>Hologalegina</taxon>
        <taxon>IRL clade</taxon>
        <taxon>Fabeae</taxon>
        <taxon>Lathyrus</taxon>
    </lineage>
</organism>
<feature type="compositionally biased region" description="Basic and acidic residues" evidence="1">
    <location>
        <begin position="138"/>
        <end position="160"/>
    </location>
</feature>
<accession>A0A9D5ASN7</accession>
<feature type="compositionally biased region" description="Basic and acidic residues" evidence="1">
    <location>
        <begin position="279"/>
        <end position="291"/>
    </location>
</feature>
<keyword evidence="2" id="KW-1133">Transmembrane helix</keyword>
<proteinExistence type="predicted"/>
<feature type="compositionally biased region" description="Basic and acidic residues" evidence="1">
    <location>
        <begin position="237"/>
        <end position="249"/>
    </location>
</feature>
<feature type="transmembrane region" description="Helical" evidence="2">
    <location>
        <begin position="417"/>
        <end position="441"/>
    </location>
</feature>
<evidence type="ECO:0000256" key="1">
    <source>
        <dbReference type="SAM" id="MobiDB-lite"/>
    </source>
</evidence>
<feature type="compositionally biased region" description="Basic and acidic residues" evidence="1">
    <location>
        <begin position="195"/>
        <end position="207"/>
    </location>
</feature>
<gene>
    <name evidence="3" type="ORF">KIW84_046075</name>
</gene>
<feature type="region of interest" description="Disordered" evidence="1">
    <location>
        <begin position="1"/>
        <end position="340"/>
    </location>
</feature>
<comment type="caution">
    <text evidence="3">The sequence shown here is derived from an EMBL/GenBank/DDBJ whole genome shotgun (WGS) entry which is preliminary data.</text>
</comment>
<keyword evidence="2" id="KW-0472">Membrane</keyword>
<evidence type="ECO:0000256" key="2">
    <source>
        <dbReference type="SAM" id="Phobius"/>
    </source>
</evidence>